<dbReference type="GO" id="GO:0016747">
    <property type="term" value="F:acyltransferase activity, transferring groups other than amino-acyl groups"/>
    <property type="evidence" value="ECO:0007669"/>
    <property type="project" value="InterPro"/>
</dbReference>
<accession>A0A0U9H4U1</accession>
<dbReference type="OrthoDB" id="794462at2"/>
<dbReference type="EMBL" id="BBXV01000017">
    <property type="protein sequence ID" value="GAQ17635.1"/>
    <property type="molecule type" value="Genomic_DNA"/>
</dbReference>
<evidence type="ECO:0000256" key="2">
    <source>
        <dbReference type="ARBA" id="ARBA00023315"/>
    </source>
</evidence>
<name>A0A0U9H4U1_9BACI</name>
<dbReference type="Proteomes" id="UP000052946">
    <property type="component" value="Unassembled WGS sequence"/>
</dbReference>
<comment type="caution">
    <text evidence="4">The sequence shown here is derived from an EMBL/GenBank/DDBJ whole genome shotgun (WGS) entry which is preliminary data.</text>
</comment>
<evidence type="ECO:0000313" key="5">
    <source>
        <dbReference type="Proteomes" id="UP000052946"/>
    </source>
</evidence>
<evidence type="ECO:0000259" key="3">
    <source>
        <dbReference type="PROSITE" id="PS51186"/>
    </source>
</evidence>
<dbReference type="Pfam" id="PF00583">
    <property type="entry name" value="Acetyltransf_1"/>
    <property type="match status" value="1"/>
</dbReference>
<dbReference type="PANTHER" id="PTHR43877">
    <property type="entry name" value="AMINOALKYLPHOSPHONATE N-ACETYLTRANSFERASE-RELATED-RELATED"/>
    <property type="match status" value="1"/>
</dbReference>
<proteinExistence type="predicted"/>
<dbReference type="Gene3D" id="3.40.630.30">
    <property type="match status" value="1"/>
</dbReference>
<keyword evidence="2" id="KW-0012">Acyltransferase</keyword>
<dbReference type="AlphaFoldDB" id="A0A0U9H4U1"/>
<protein>
    <submittedName>
        <fullName evidence="4">GNAT family acetyltransferase</fullName>
    </submittedName>
</protein>
<gene>
    <name evidence="4" type="ORF">OPHB3_1560</name>
</gene>
<keyword evidence="1 4" id="KW-0808">Transferase</keyword>
<dbReference type="CDD" id="cd04301">
    <property type="entry name" value="NAT_SF"/>
    <property type="match status" value="1"/>
</dbReference>
<feature type="domain" description="N-acetyltransferase" evidence="3">
    <location>
        <begin position="3"/>
        <end position="162"/>
    </location>
</feature>
<dbReference type="PROSITE" id="PS51186">
    <property type="entry name" value="GNAT"/>
    <property type="match status" value="1"/>
</dbReference>
<evidence type="ECO:0000256" key="1">
    <source>
        <dbReference type="ARBA" id="ARBA00022679"/>
    </source>
</evidence>
<dbReference type="InterPro" id="IPR050832">
    <property type="entry name" value="Bact_Acetyltransf"/>
</dbReference>
<evidence type="ECO:0000313" key="4">
    <source>
        <dbReference type="EMBL" id="GAQ17635.1"/>
    </source>
</evidence>
<sequence length="164" mass="18689">METVIRLMEEEDIPLVQNVARTSWKATYKGIIPEAVQRNFINMAYHDEMMQRRMKASFLYVAEISNEIVGFANFSRVKEKGEVELSAIYLLPKAQGKGIGSALLAKGIHELKGATELFINVEENNELGKSFYIAKGFQVHSTFDEELDGHILKTVRMVKEIHRI</sequence>
<organism evidence="4 5">
    <name type="scientific">Oceanobacillus picturae</name>
    <dbReference type="NCBI Taxonomy" id="171693"/>
    <lineage>
        <taxon>Bacteria</taxon>
        <taxon>Bacillati</taxon>
        <taxon>Bacillota</taxon>
        <taxon>Bacilli</taxon>
        <taxon>Bacillales</taxon>
        <taxon>Bacillaceae</taxon>
        <taxon>Oceanobacillus</taxon>
    </lineage>
</organism>
<reference evidence="5" key="1">
    <citation type="submission" date="2015-07" db="EMBL/GenBank/DDBJ databases">
        <title>Draft Genome Sequence of Oceanobacillus picturae Heshi-B3 that Was Isolated from Fermented Rice Bran with Aging Salted Mackerel, Which Was Named Heshiko as Traditional Fermented Seafood in Japan.</title>
        <authorList>
            <person name="Akuzawa S."/>
            <person name="Nakagawa J."/>
            <person name="Kanekatsu T."/>
            <person name="Kanesaki Y."/>
            <person name="Suzuki T."/>
        </authorList>
    </citation>
    <scope>NUCLEOTIDE SEQUENCE [LARGE SCALE GENOMIC DNA]</scope>
    <source>
        <strain evidence="5">Heshi-B3</strain>
    </source>
</reference>
<dbReference type="SUPFAM" id="SSF55729">
    <property type="entry name" value="Acyl-CoA N-acyltransferases (Nat)"/>
    <property type="match status" value="1"/>
</dbReference>
<reference evidence="4 5" key="2">
    <citation type="journal article" date="2016" name="Genome Announc.">
        <title>Draft Genome Sequence of Oceanobacillus picturae Heshi-B3, Isolated from Fermented Rice Bran in a Traditional Japanese Seafood Dish.</title>
        <authorList>
            <person name="Akuzawa S."/>
            <person name="Nagaoka J."/>
            <person name="Kanekatsu M."/>
            <person name="Kanesaki Y."/>
            <person name="Suzuki T."/>
        </authorList>
    </citation>
    <scope>NUCLEOTIDE SEQUENCE [LARGE SCALE GENOMIC DNA]</scope>
    <source>
        <strain evidence="4 5">Heshi-B3</strain>
    </source>
</reference>
<dbReference type="InterPro" id="IPR016181">
    <property type="entry name" value="Acyl_CoA_acyltransferase"/>
</dbReference>
<dbReference type="RefSeq" id="WP_058949935.1">
    <property type="nucleotide sequence ID" value="NZ_BBXV01000017.1"/>
</dbReference>
<dbReference type="InterPro" id="IPR000182">
    <property type="entry name" value="GNAT_dom"/>
</dbReference>